<feature type="region of interest" description="Disordered" evidence="1">
    <location>
        <begin position="38"/>
        <end position="58"/>
    </location>
</feature>
<feature type="compositionally biased region" description="Low complexity" evidence="1">
    <location>
        <begin position="696"/>
        <end position="724"/>
    </location>
</feature>
<name>A0A9P4UW70_9PLEO</name>
<dbReference type="Proteomes" id="UP000799444">
    <property type="component" value="Unassembled WGS sequence"/>
</dbReference>
<sequence>MPSYSAWKWSVENKRHYCAYLNDDGTVIEYIWSGATSTGAAPAPVTPTNPSRSGGLELSNSGVGLSGYSGVGLSGYSGVGRSGYSGEREPKSDGKTKEKIEETRWYGEGEWAGPHVKEPRDLGSDEDSKRIYVTKERIEREAGVSSYPSVEENANKVVERLVVAAQACISRFNDPKIIERLSDQSRHDLEHQKARFKVWYSTFAGKNHRIDSNFTSTAGDDVILSMLHRLDKKIADLPDTEGDMAIEVLTENISAISSADHAHEEVEETEESTPQDLHPTIQVVDDIISRLTRFLLLTRHTSDIDEYQEIIQRCNGWPQDAIPALAELEKAVCSHVERECTKLLASSALHKRLVQSSKMRRFKIINMALHSGRDVDTAGVSSKASDESLSEEVVDRWNYLKFPDFPLQEADGRVICPFCSREVSKSFDMTSKRRELQWRRHVLSDISPYVCFIEDCKDTSNLFSTVEDWLHHMAICHFSGYYCQFAGHEDIICSSIEELEAHLEAEHASLVPPALRGSIAAKCRHASASPLYDLLLSWNVAERGHLVTCPFCENHPMDSSGKESSVVSELKLLIFSSQTPDLTISAKANRMIKDAAILDHIAHHFEEIALMSLIDFDKMLKRKQTFDTNPSGWKKIADGEFYRWRYQTNGDKEYQRRKIVRYTEKESIDSPYSAQSLASSQKSTVGYSQSQTQRQASYLSSPPSFPASAYPQSSYSYSIPGSDSHYGSSQRLFENEHPSGTLLVQKSVGGDNQRRVIKTGNDSYDAERLDPSS</sequence>
<gene>
    <name evidence="2" type="ORF">EJ04DRAFT_529399</name>
</gene>
<comment type="caution">
    <text evidence="2">The sequence shown here is derived from an EMBL/GenBank/DDBJ whole genome shotgun (WGS) entry which is preliminary data.</text>
</comment>
<feature type="compositionally biased region" description="Basic and acidic residues" evidence="1">
    <location>
        <begin position="86"/>
        <end position="99"/>
    </location>
</feature>
<evidence type="ECO:0000313" key="3">
    <source>
        <dbReference type="Proteomes" id="UP000799444"/>
    </source>
</evidence>
<dbReference type="PANTHER" id="PTHR35391">
    <property type="entry name" value="C2H2-TYPE DOMAIN-CONTAINING PROTEIN-RELATED"/>
    <property type="match status" value="1"/>
</dbReference>
<evidence type="ECO:0000256" key="1">
    <source>
        <dbReference type="SAM" id="MobiDB-lite"/>
    </source>
</evidence>
<dbReference type="PANTHER" id="PTHR35391:SF7">
    <property type="entry name" value="C2H2-TYPE DOMAIN-CONTAINING PROTEIN"/>
    <property type="match status" value="1"/>
</dbReference>
<proteinExistence type="predicted"/>
<keyword evidence="3" id="KW-1185">Reference proteome</keyword>
<reference evidence="2" key="1">
    <citation type="journal article" date="2020" name="Stud. Mycol.">
        <title>101 Dothideomycetes genomes: a test case for predicting lifestyles and emergence of pathogens.</title>
        <authorList>
            <person name="Haridas S."/>
            <person name="Albert R."/>
            <person name="Binder M."/>
            <person name="Bloem J."/>
            <person name="Labutti K."/>
            <person name="Salamov A."/>
            <person name="Andreopoulos B."/>
            <person name="Baker S."/>
            <person name="Barry K."/>
            <person name="Bills G."/>
            <person name="Bluhm B."/>
            <person name="Cannon C."/>
            <person name="Castanera R."/>
            <person name="Culley D."/>
            <person name="Daum C."/>
            <person name="Ezra D."/>
            <person name="Gonzalez J."/>
            <person name="Henrissat B."/>
            <person name="Kuo A."/>
            <person name="Liang C."/>
            <person name="Lipzen A."/>
            <person name="Lutzoni F."/>
            <person name="Magnuson J."/>
            <person name="Mondo S."/>
            <person name="Nolan M."/>
            <person name="Ohm R."/>
            <person name="Pangilinan J."/>
            <person name="Park H.-J."/>
            <person name="Ramirez L."/>
            <person name="Alfaro M."/>
            <person name="Sun H."/>
            <person name="Tritt A."/>
            <person name="Yoshinaga Y."/>
            <person name="Zwiers L.-H."/>
            <person name="Turgeon B."/>
            <person name="Goodwin S."/>
            <person name="Spatafora J."/>
            <person name="Crous P."/>
            <person name="Grigoriev I."/>
        </authorList>
    </citation>
    <scope>NUCLEOTIDE SEQUENCE</scope>
    <source>
        <strain evidence="2">CBS 125425</strain>
    </source>
</reference>
<protein>
    <submittedName>
        <fullName evidence="2">Uncharacterized protein</fullName>
    </submittedName>
</protein>
<evidence type="ECO:0000313" key="2">
    <source>
        <dbReference type="EMBL" id="KAF2727513.1"/>
    </source>
</evidence>
<accession>A0A9P4UW70</accession>
<dbReference type="EMBL" id="ML996328">
    <property type="protein sequence ID" value="KAF2727513.1"/>
    <property type="molecule type" value="Genomic_DNA"/>
</dbReference>
<organism evidence="2 3">
    <name type="scientific">Polyplosphaeria fusca</name>
    <dbReference type="NCBI Taxonomy" id="682080"/>
    <lineage>
        <taxon>Eukaryota</taxon>
        <taxon>Fungi</taxon>
        <taxon>Dikarya</taxon>
        <taxon>Ascomycota</taxon>
        <taxon>Pezizomycotina</taxon>
        <taxon>Dothideomycetes</taxon>
        <taxon>Pleosporomycetidae</taxon>
        <taxon>Pleosporales</taxon>
        <taxon>Tetraplosphaeriaceae</taxon>
        <taxon>Polyplosphaeria</taxon>
    </lineage>
</organism>
<dbReference type="OrthoDB" id="6133115at2759"/>
<dbReference type="AlphaFoldDB" id="A0A9P4UW70"/>
<feature type="compositionally biased region" description="Polar residues" evidence="1">
    <location>
        <begin position="671"/>
        <end position="695"/>
    </location>
</feature>
<feature type="region of interest" description="Disordered" evidence="1">
    <location>
        <begin position="80"/>
        <end position="99"/>
    </location>
</feature>
<feature type="region of interest" description="Disordered" evidence="1">
    <location>
        <begin position="671"/>
        <end position="773"/>
    </location>
</feature>